<sequence length="105" mass="11046">MSANPTSLPTPSDNAYGIELGKLYPGSLVLELLAIAEDEAAVAVKNAYAEGYKAGRIDGAAIWGDEYRKLQTDYSMVSHRPGWLTVLSVSAGAFGVGLIAGMVVR</sequence>
<keyword evidence="1" id="KW-0812">Transmembrane</keyword>
<dbReference type="EMBL" id="DSVL01000144">
    <property type="protein sequence ID" value="HFH28794.1"/>
    <property type="molecule type" value="Genomic_DNA"/>
</dbReference>
<comment type="caution">
    <text evidence="2">The sequence shown here is derived from an EMBL/GenBank/DDBJ whole genome shotgun (WGS) entry which is preliminary data.</text>
</comment>
<dbReference type="AlphaFoldDB" id="A0A7C3ECG6"/>
<proteinExistence type="predicted"/>
<protein>
    <submittedName>
        <fullName evidence="2">Uncharacterized protein</fullName>
    </submittedName>
</protein>
<name>A0A7C3ECG6_9SPIR</name>
<gene>
    <name evidence="2" type="ORF">ENS59_04690</name>
</gene>
<evidence type="ECO:0000313" key="2">
    <source>
        <dbReference type="EMBL" id="HFH28794.1"/>
    </source>
</evidence>
<keyword evidence="1" id="KW-1133">Transmembrane helix</keyword>
<evidence type="ECO:0000256" key="1">
    <source>
        <dbReference type="SAM" id="Phobius"/>
    </source>
</evidence>
<reference evidence="2" key="1">
    <citation type="journal article" date="2020" name="mSystems">
        <title>Genome- and Community-Level Interaction Insights into Carbon Utilization and Element Cycling Functions of Hydrothermarchaeota in Hydrothermal Sediment.</title>
        <authorList>
            <person name="Zhou Z."/>
            <person name="Liu Y."/>
            <person name="Xu W."/>
            <person name="Pan J."/>
            <person name="Luo Z.H."/>
            <person name="Li M."/>
        </authorList>
    </citation>
    <scope>NUCLEOTIDE SEQUENCE [LARGE SCALE GENOMIC DNA]</scope>
    <source>
        <strain evidence="2">SpSt-503</strain>
    </source>
</reference>
<accession>A0A7C3ECG6</accession>
<keyword evidence="1" id="KW-0472">Membrane</keyword>
<organism evidence="2">
    <name type="scientific">Gracilinema caldarium</name>
    <dbReference type="NCBI Taxonomy" id="215591"/>
    <lineage>
        <taxon>Bacteria</taxon>
        <taxon>Pseudomonadati</taxon>
        <taxon>Spirochaetota</taxon>
        <taxon>Spirochaetia</taxon>
        <taxon>Spirochaetales</taxon>
        <taxon>Breznakiellaceae</taxon>
        <taxon>Gracilinema</taxon>
    </lineage>
</organism>
<feature type="transmembrane region" description="Helical" evidence="1">
    <location>
        <begin position="83"/>
        <end position="104"/>
    </location>
</feature>